<dbReference type="Proteomes" id="UP001275440">
    <property type="component" value="Unassembled WGS sequence"/>
</dbReference>
<protein>
    <submittedName>
        <fullName evidence="2">CsbD family protein</fullName>
    </submittedName>
</protein>
<organism evidence="2 3">
    <name type="scientific">Rhodococcus zopfii</name>
    <dbReference type="NCBI Taxonomy" id="43772"/>
    <lineage>
        <taxon>Bacteria</taxon>
        <taxon>Bacillati</taxon>
        <taxon>Actinomycetota</taxon>
        <taxon>Actinomycetes</taxon>
        <taxon>Mycobacteriales</taxon>
        <taxon>Nocardiaceae</taxon>
        <taxon>Rhodococcus</taxon>
    </lineage>
</organism>
<keyword evidence="3" id="KW-1185">Reference proteome</keyword>
<feature type="region of interest" description="Disordered" evidence="1">
    <location>
        <begin position="23"/>
        <end position="78"/>
    </location>
</feature>
<accession>A0ABU3WKK6</accession>
<evidence type="ECO:0000313" key="2">
    <source>
        <dbReference type="EMBL" id="MDV2474512.1"/>
    </source>
</evidence>
<dbReference type="EMBL" id="WBMO01000001">
    <property type="protein sequence ID" value="MDV2474512.1"/>
    <property type="molecule type" value="Genomic_DNA"/>
</dbReference>
<reference evidence="2 3" key="1">
    <citation type="submission" date="2019-10" db="EMBL/GenBank/DDBJ databases">
        <title>Draft Genome Assembly of Rhodococcus zopfii DSM44189.</title>
        <authorList>
            <person name="Sutton J.M."/>
            <person name="Akob D.M."/>
            <person name="Bushman T.J."/>
        </authorList>
    </citation>
    <scope>NUCLEOTIDE SEQUENCE [LARGE SCALE GENOMIC DNA]</scope>
    <source>
        <strain evidence="2 3">DSM 44189</strain>
    </source>
</reference>
<dbReference type="InterPro" id="IPR036629">
    <property type="entry name" value="YjbJ_sf"/>
</dbReference>
<comment type="caution">
    <text evidence="2">The sequence shown here is derived from an EMBL/GenBank/DDBJ whole genome shotgun (WGS) entry which is preliminary data.</text>
</comment>
<gene>
    <name evidence="2" type="ORF">F8M49_02135</name>
</gene>
<name>A0ABU3WKK6_9NOCA</name>
<dbReference type="RefSeq" id="WP_072811264.1">
    <property type="nucleotide sequence ID" value="NZ_JAHWLX010000001.1"/>
</dbReference>
<feature type="compositionally biased region" description="Basic and acidic residues" evidence="1">
    <location>
        <begin position="35"/>
        <end position="78"/>
    </location>
</feature>
<dbReference type="SUPFAM" id="SSF69047">
    <property type="entry name" value="Hypothetical protein YjbJ"/>
    <property type="match status" value="1"/>
</dbReference>
<proteinExistence type="predicted"/>
<evidence type="ECO:0000313" key="3">
    <source>
        <dbReference type="Proteomes" id="UP001275440"/>
    </source>
</evidence>
<sequence>MADEKSGPSEGVKGVVEDVKGKAKEAVGAVSGNDDLTREGRAQQDKAEDQREVARKEAEAEKARAKAEADEARQRSQQ</sequence>
<evidence type="ECO:0000256" key="1">
    <source>
        <dbReference type="SAM" id="MobiDB-lite"/>
    </source>
</evidence>